<gene>
    <name evidence="2" type="ORF">VroAM7_49760</name>
</gene>
<keyword evidence="1" id="KW-0472">Membrane</keyword>
<evidence type="ECO:0000313" key="2">
    <source>
        <dbReference type="EMBL" id="BBL92323.1"/>
    </source>
</evidence>
<feature type="transmembrane region" description="Helical" evidence="1">
    <location>
        <begin position="104"/>
        <end position="130"/>
    </location>
</feature>
<geneLocation type="plasmid" evidence="3">
    <name>pam7 dna</name>
</geneLocation>
<dbReference type="Proteomes" id="UP000315115">
    <property type="component" value="Plasmid pAM7"/>
</dbReference>
<organism evidence="2 3">
    <name type="scientific">Vibrio rotiferianus</name>
    <dbReference type="NCBI Taxonomy" id="190895"/>
    <lineage>
        <taxon>Bacteria</taxon>
        <taxon>Pseudomonadati</taxon>
        <taxon>Pseudomonadota</taxon>
        <taxon>Gammaproteobacteria</taxon>
        <taxon>Vibrionales</taxon>
        <taxon>Vibrionaceae</taxon>
        <taxon>Vibrio</taxon>
    </lineage>
</organism>
<keyword evidence="1" id="KW-0812">Transmembrane</keyword>
<dbReference type="EMBL" id="AP019800">
    <property type="protein sequence ID" value="BBL92323.1"/>
    <property type="molecule type" value="Genomic_DNA"/>
</dbReference>
<reference evidence="3" key="1">
    <citation type="submission" date="2019-07" db="EMBL/GenBank/DDBJ databases">
        <title>Complete Genome Sequences of Vibrion rotiferianus strain AM7.</title>
        <authorList>
            <person name="Miyazaki K."/>
            <person name="Wiseschart A."/>
            <person name="Pootanakit K."/>
            <person name="Ishimori K."/>
            <person name="Kitahara K."/>
        </authorList>
    </citation>
    <scope>NUCLEOTIDE SEQUENCE [LARGE SCALE GENOMIC DNA]</scope>
    <source>
        <strain evidence="3">AM7</strain>
        <plasmid evidence="3">pam7 dna</plasmid>
    </source>
</reference>
<protein>
    <submittedName>
        <fullName evidence="2">Uncharacterized protein</fullName>
    </submittedName>
</protein>
<dbReference type="RefSeq" id="WP_126607404.1">
    <property type="nucleotide sequence ID" value="NZ_AP019800.1"/>
</dbReference>
<keyword evidence="1" id="KW-1133">Transmembrane helix</keyword>
<dbReference type="AlphaFoldDB" id="A0A510IF30"/>
<evidence type="ECO:0000313" key="3">
    <source>
        <dbReference type="Proteomes" id="UP000315115"/>
    </source>
</evidence>
<keyword evidence="2" id="KW-0614">Plasmid</keyword>
<proteinExistence type="predicted"/>
<accession>A0A510IF30</accession>
<name>A0A510IF30_9VIBR</name>
<sequence length="141" mass="16050">MDTNYLQRWFWIYLAILVVAYGMWNTNSSLADFYLVKSEIDTENNFHQFFDIEVLTSPAWVGFLNSLLSGFFLDPSYMSFEVHDPLLKVNYSQGMAEILIGHALVPYLIGSLIGTGMTLFICGGFLALVFHSYSKKVEEHG</sequence>
<feature type="transmembrane region" description="Helical" evidence="1">
    <location>
        <begin position="6"/>
        <end position="24"/>
    </location>
</feature>
<evidence type="ECO:0000256" key="1">
    <source>
        <dbReference type="SAM" id="Phobius"/>
    </source>
</evidence>